<dbReference type="GO" id="GO:0010125">
    <property type="term" value="P:mycothiol biosynthetic process"/>
    <property type="evidence" value="ECO:0007669"/>
    <property type="project" value="UniProtKB-UniRule"/>
</dbReference>
<dbReference type="SUPFAM" id="SSF55729">
    <property type="entry name" value="Acyl-CoA N-acyltransferases (Nat)"/>
    <property type="match status" value="1"/>
</dbReference>
<dbReference type="RefSeq" id="WP_098407193.1">
    <property type="nucleotide sequence ID" value="NZ_PDJE01000001.1"/>
</dbReference>
<keyword evidence="1 4" id="KW-0808">Transferase</keyword>
<evidence type="ECO:0000256" key="1">
    <source>
        <dbReference type="ARBA" id="ARBA00022679"/>
    </source>
</evidence>
<dbReference type="CDD" id="cd04301">
    <property type="entry name" value="NAT_SF"/>
    <property type="match status" value="2"/>
</dbReference>
<feature type="domain" description="N-acetyltransferase" evidence="5">
    <location>
        <begin position="139"/>
        <end position="283"/>
    </location>
</feature>
<evidence type="ECO:0000256" key="3">
    <source>
        <dbReference type="ARBA" id="ARBA00023315"/>
    </source>
</evidence>
<feature type="binding site" evidence="4">
    <location>
        <position position="213"/>
    </location>
    <ligand>
        <name>1D-myo-inositol 2-(L-cysteinylamino)-2-deoxy-alpha-D-glucopyranoside</name>
        <dbReference type="ChEBI" id="CHEBI:58887"/>
    </ligand>
</feature>
<keyword evidence="2 4" id="KW-0677">Repeat</keyword>
<evidence type="ECO:0000313" key="7">
    <source>
        <dbReference type="Proteomes" id="UP000221369"/>
    </source>
</evidence>
<dbReference type="AlphaFoldDB" id="A0A2A9DW17"/>
<protein>
    <recommendedName>
        <fullName evidence="4">Mycothiol acetyltransferase</fullName>
        <shortName evidence="4">MSH acetyltransferase</shortName>
        <ecNumber evidence="4">2.3.1.189</ecNumber>
    </recommendedName>
    <alternativeName>
        <fullName evidence="4">Mycothiol synthase</fullName>
    </alternativeName>
</protein>
<dbReference type="EMBL" id="PDJE01000001">
    <property type="protein sequence ID" value="PFG30774.1"/>
    <property type="molecule type" value="Genomic_DNA"/>
</dbReference>
<keyword evidence="3 4" id="KW-0012">Acyltransferase</keyword>
<dbReference type="Gene3D" id="3.40.630.30">
    <property type="match status" value="1"/>
</dbReference>
<dbReference type="Proteomes" id="UP000221369">
    <property type="component" value="Unassembled WGS sequence"/>
</dbReference>
<dbReference type="GO" id="GO:0035447">
    <property type="term" value="F:mycothiol synthase activity"/>
    <property type="evidence" value="ECO:0007669"/>
    <property type="project" value="UniProtKB-UniRule"/>
</dbReference>
<evidence type="ECO:0000313" key="6">
    <source>
        <dbReference type="EMBL" id="PFG30774.1"/>
    </source>
</evidence>
<comment type="function">
    <text evidence="4">Catalyzes the transfer of acetyl from acetyl-CoA to desacetylmycothiol (Cys-GlcN-Ins) to form mycothiol.</text>
</comment>
<dbReference type="NCBIfam" id="TIGR03448">
    <property type="entry name" value="mycothiol_MshD"/>
    <property type="match status" value="1"/>
</dbReference>
<accession>A0A2A9DW17</accession>
<feature type="binding site" evidence="4">
    <location>
        <begin position="217"/>
        <end position="219"/>
    </location>
    <ligand>
        <name>acetyl-CoA</name>
        <dbReference type="ChEBI" id="CHEBI:57288"/>
        <label>2</label>
    </ligand>
</feature>
<reference evidence="6 7" key="1">
    <citation type="submission" date="2017-10" db="EMBL/GenBank/DDBJ databases">
        <title>Sequencing the genomes of 1000 actinobacteria strains.</title>
        <authorList>
            <person name="Klenk H.-P."/>
        </authorList>
    </citation>
    <scope>NUCLEOTIDE SEQUENCE [LARGE SCALE GENOMIC DNA]</scope>
    <source>
        <strain evidence="6 7">DSM 21798</strain>
    </source>
</reference>
<feature type="binding site" evidence="4">
    <location>
        <position position="206"/>
    </location>
    <ligand>
        <name>1D-myo-inositol 2-(L-cysteinylamino)-2-deoxy-alpha-D-glucopyranoside</name>
        <dbReference type="ChEBI" id="CHEBI:58887"/>
    </ligand>
</feature>
<dbReference type="PANTHER" id="PTHR43617">
    <property type="entry name" value="L-AMINO ACID N-ACETYLTRANSFERASE"/>
    <property type="match status" value="1"/>
</dbReference>
<proteinExistence type="inferred from homology"/>
<evidence type="ECO:0000259" key="5">
    <source>
        <dbReference type="PROSITE" id="PS51186"/>
    </source>
</evidence>
<feature type="binding site" evidence="4">
    <location>
        <position position="32"/>
    </location>
    <ligand>
        <name>1D-myo-inositol 2-(L-cysteinylamino)-2-deoxy-alpha-D-glucopyranoside</name>
        <dbReference type="ChEBI" id="CHEBI:58887"/>
    </ligand>
</feature>
<dbReference type="PROSITE" id="PS51186">
    <property type="entry name" value="GNAT"/>
    <property type="match status" value="2"/>
</dbReference>
<sequence>MLRQSDLRDQSERFERIVADAEAADGQPPFSDQSIVEARSGQRRFLEIVDDDGTVTGVAIARPDDPAEFEFVIAPAYRGSGRGGAALKELLARYDGDVLTWAHGDHPAAARLAASAHLSRIRTLYQLRRPLDDVNHDVAEFERFEPERDSRAWVQLNARVFADHPEQGRITLADLEARMAEPWFRADDVLVARSETGELIGYNWLKITGDIGEIYVLGVDSERAGKGLGRSLTQAGLAHMKTRGCRVAALYVDGDNERAMRLYRSLGFADYTIDVQYRRDASA</sequence>
<feature type="binding site" evidence="4">
    <location>
        <begin position="224"/>
        <end position="230"/>
    </location>
    <ligand>
        <name>acetyl-CoA</name>
        <dbReference type="ChEBI" id="CHEBI:57288"/>
        <label>2</label>
    </ligand>
</feature>
<organism evidence="6 7">
    <name type="scientific">Paramicrobacterium agarici</name>
    <dbReference type="NCBI Taxonomy" id="630514"/>
    <lineage>
        <taxon>Bacteria</taxon>
        <taxon>Bacillati</taxon>
        <taxon>Actinomycetota</taxon>
        <taxon>Actinomycetes</taxon>
        <taxon>Micrococcales</taxon>
        <taxon>Microbacteriaceae</taxon>
        <taxon>Paramicrobacterium</taxon>
    </lineage>
</organism>
<feature type="binding site" evidence="4">
    <location>
        <position position="251"/>
    </location>
    <ligand>
        <name>1D-myo-inositol 2-(L-cysteinylamino)-2-deoxy-alpha-D-glucopyranoside</name>
        <dbReference type="ChEBI" id="CHEBI:58887"/>
    </ligand>
</feature>
<dbReference type="GO" id="GO:0008999">
    <property type="term" value="F:protein-N-terminal-alanine acetyltransferase activity"/>
    <property type="evidence" value="ECO:0007669"/>
    <property type="project" value="TreeGrafter"/>
</dbReference>
<dbReference type="PANTHER" id="PTHR43617:SF31">
    <property type="entry name" value="MYCOTHIOL ACETYLTRANSFERASE"/>
    <property type="match status" value="1"/>
</dbReference>
<comment type="catalytic activity">
    <reaction evidence="4">
        <text>1D-myo-inositol 2-(L-cysteinylamino)-2-deoxy-alpha-D-glucopyranoside + acetyl-CoA = mycothiol + CoA + H(+)</text>
        <dbReference type="Rhea" id="RHEA:26172"/>
        <dbReference type="ChEBI" id="CHEBI:15378"/>
        <dbReference type="ChEBI" id="CHEBI:16768"/>
        <dbReference type="ChEBI" id="CHEBI:57287"/>
        <dbReference type="ChEBI" id="CHEBI:57288"/>
        <dbReference type="ChEBI" id="CHEBI:58887"/>
        <dbReference type="EC" id="2.3.1.189"/>
    </reaction>
</comment>
<evidence type="ECO:0000256" key="4">
    <source>
        <dbReference type="HAMAP-Rule" id="MF_01698"/>
    </source>
</evidence>
<comment type="similarity">
    <text evidence="4">Belongs to the acetyltransferase family. MshD subfamily.</text>
</comment>
<dbReference type="Pfam" id="PF00583">
    <property type="entry name" value="Acetyltransf_1"/>
    <property type="match status" value="2"/>
</dbReference>
<dbReference type="PIRSF" id="PIRSF021524">
    <property type="entry name" value="MSH_acetyltransferase"/>
    <property type="match status" value="1"/>
</dbReference>
<dbReference type="InterPro" id="IPR050276">
    <property type="entry name" value="MshD_Acetyltransferase"/>
</dbReference>
<keyword evidence="7" id="KW-1185">Reference proteome</keyword>
<feature type="binding site" evidence="4">
    <location>
        <position position="166"/>
    </location>
    <ligand>
        <name>1D-myo-inositol 2-(L-cysteinylamino)-2-deoxy-alpha-D-glucopyranoside</name>
        <dbReference type="ChEBI" id="CHEBI:58887"/>
    </ligand>
</feature>
<gene>
    <name evidence="4" type="primary">mshD</name>
    <name evidence="6" type="ORF">ATJ78_1712</name>
</gene>
<evidence type="ECO:0000256" key="2">
    <source>
        <dbReference type="ARBA" id="ARBA00022737"/>
    </source>
</evidence>
<dbReference type="InterPro" id="IPR000182">
    <property type="entry name" value="GNAT_dom"/>
</dbReference>
<name>A0A2A9DW17_9MICO</name>
<comment type="subunit">
    <text evidence="4">Monomer.</text>
</comment>
<dbReference type="EC" id="2.3.1.189" evidence="4"/>
<comment type="caution">
    <text evidence="6">The sequence shown here is derived from an EMBL/GenBank/DDBJ whole genome shotgun (WGS) entry which is preliminary data.</text>
</comment>
<feature type="domain" description="N-acetyltransferase" evidence="5">
    <location>
        <begin position="5"/>
        <end position="132"/>
    </location>
</feature>
<dbReference type="HAMAP" id="MF_01698">
    <property type="entry name" value="MshD"/>
    <property type="match status" value="1"/>
</dbReference>
<dbReference type="InterPro" id="IPR017813">
    <property type="entry name" value="Mycothiol_AcTrfase"/>
</dbReference>
<dbReference type="InterPro" id="IPR016181">
    <property type="entry name" value="Acyl_CoA_acyltransferase"/>
</dbReference>
<feature type="binding site" evidence="4">
    <location>
        <begin position="256"/>
        <end position="261"/>
    </location>
    <ligand>
        <name>acetyl-CoA</name>
        <dbReference type="ChEBI" id="CHEBI:57288"/>
        <label>2</label>
    </ligand>
</feature>
<comment type="caution">
    <text evidence="4">Lacks conserved residue(s) required for the propagation of feature annotation.</text>
</comment>